<keyword evidence="5" id="KW-1185">Reference proteome</keyword>
<proteinExistence type="inferred from homology"/>
<dbReference type="Gene3D" id="3.40.50.720">
    <property type="entry name" value="NAD(P)-binding Rossmann-like Domain"/>
    <property type="match status" value="1"/>
</dbReference>
<dbReference type="Proteomes" id="UP000054321">
    <property type="component" value="Unassembled WGS sequence"/>
</dbReference>
<dbReference type="Pfam" id="PF01370">
    <property type="entry name" value="Epimerase"/>
    <property type="match status" value="1"/>
</dbReference>
<dbReference type="SUPFAM" id="SSF51735">
    <property type="entry name" value="NAD(P)-binding Rossmann-fold domains"/>
    <property type="match status" value="1"/>
</dbReference>
<dbReference type="GO" id="GO:0016616">
    <property type="term" value="F:oxidoreductase activity, acting on the CH-OH group of donors, NAD or NADP as acceptor"/>
    <property type="evidence" value="ECO:0007669"/>
    <property type="project" value="TreeGrafter"/>
</dbReference>
<dbReference type="AlphaFoldDB" id="A0A0C3H7H9"/>
<name>A0A0C3H7H9_OIDMZ</name>
<comment type="similarity">
    <text evidence="2">Belongs to the NAD(P)-dependent epimerase/dehydratase family. Dihydroflavonol-4-reductase subfamily.</text>
</comment>
<protein>
    <recommendedName>
        <fullName evidence="3">NAD-dependent epimerase/dehydratase domain-containing protein</fullName>
    </recommendedName>
</protein>
<dbReference type="STRING" id="913774.A0A0C3H7H9"/>
<dbReference type="PANTHER" id="PTHR10366:SF564">
    <property type="entry name" value="STEROL-4-ALPHA-CARBOXYLATE 3-DEHYDROGENASE, DECARBOXYLATING"/>
    <property type="match status" value="1"/>
</dbReference>
<dbReference type="InterPro" id="IPR050425">
    <property type="entry name" value="NAD(P)_dehydrat-like"/>
</dbReference>
<sequence>MTRVLLTGGSGFIATHILELLLIEANLFFWYRHSVVTTVRSKSKAEKIKAVFPSYGKDRLDFSIVEDVAQKDAFKDAVLSTPPFEAVIHTASPFHFNAKDIQKDLLDPAVIGTTGILQAIKDRAPSVQRVVITSSFAAAEWNPMTLEQALSNPPSGYTASKAFAEKAAWDFLEEENPKFSLSTILPTLVFGPIVPGIHSLGSLNTSNQLIQAITMGVAKERIPDLGGYCWVDVRDVARAHVEAMESTTAANKRFLVAAGSYNNRIIVDLVRQNFPEYHSALPLESAEGGNYPDGGTFKIDNTRSKEVLGISYRRLESSVVDTVNSFKTA</sequence>
<keyword evidence="1" id="KW-0560">Oxidoreductase</keyword>
<reference evidence="5" key="2">
    <citation type="submission" date="2015-01" db="EMBL/GenBank/DDBJ databases">
        <title>Evolutionary Origins and Diversification of the Mycorrhizal Mutualists.</title>
        <authorList>
            <consortium name="DOE Joint Genome Institute"/>
            <consortium name="Mycorrhizal Genomics Consortium"/>
            <person name="Kohler A."/>
            <person name="Kuo A."/>
            <person name="Nagy L.G."/>
            <person name="Floudas D."/>
            <person name="Copeland A."/>
            <person name="Barry K.W."/>
            <person name="Cichocki N."/>
            <person name="Veneault-Fourrey C."/>
            <person name="LaButti K."/>
            <person name="Lindquist E.A."/>
            <person name="Lipzen A."/>
            <person name="Lundell T."/>
            <person name="Morin E."/>
            <person name="Murat C."/>
            <person name="Riley R."/>
            <person name="Ohm R."/>
            <person name="Sun H."/>
            <person name="Tunlid A."/>
            <person name="Henrissat B."/>
            <person name="Grigoriev I.V."/>
            <person name="Hibbett D.S."/>
            <person name="Martin F."/>
        </authorList>
    </citation>
    <scope>NUCLEOTIDE SEQUENCE [LARGE SCALE GENOMIC DNA]</scope>
    <source>
        <strain evidence="5">Zn</strain>
    </source>
</reference>
<feature type="domain" description="NAD-dependent epimerase/dehydratase" evidence="3">
    <location>
        <begin position="4"/>
        <end position="253"/>
    </location>
</feature>
<dbReference type="PANTHER" id="PTHR10366">
    <property type="entry name" value="NAD DEPENDENT EPIMERASE/DEHYDRATASE"/>
    <property type="match status" value="1"/>
</dbReference>
<evidence type="ECO:0000256" key="1">
    <source>
        <dbReference type="ARBA" id="ARBA00023002"/>
    </source>
</evidence>
<reference evidence="4 5" key="1">
    <citation type="submission" date="2014-04" db="EMBL/GenBank/DDBJ databases">
        <authorList>
            <consortium name="DOE Joint Genome Institute"/>
            <person name="Kuo A."/>
            <person name="Martino E."/>
            <person name="Perotto S."/>
            <person name="Kohler A."/>
            <person name="Nagy L.G."/>
            <person name="Floudas D."/>
            <person name="Copeland A."/>
            <person name="Barry K.W."/>
            <person name="Cichocki N."/>
            <person name="Veneault-Fourrey C."/>
            <person name="LaButti K."/>
            <person name="Lindquist E.A."/>
            <person name="Lipzen A."/>
            <person name="Lundell T."/>
            <person name="Morin E."/>
            <person name="Murat C."/>
            <person name="Sun H."/>
            <person name="Tunlid A."/>
            <person name="Henrissat B."/>
            <person name="Grigoriev I.V."/>
            <person name="Hibbett D.S."/>
            <person name="Martin F."/>
            <person name="Nordberg H.P."/>
            <person name="Cantor M.N."/>
            <person name="Hua S.X."/>
        </authorList>
    </citation>
    <scope>NUCLEOTIDE SEQUENCE [LARGE SCALE GENOMIC DNA]</scope>
    <source>
        <strain evidence="4 5">Zn</strain>
    </source>
</reference>
<evidence type="ECO:0000313" key="4">
    <source>
        <dbReference type="EMBL" id="KIM99204.1"/>
    </source>
</evidence>
<dbReference type="HOGENOM" id="CLU_007383_9_2_1"/>
<dbReference type="EMBL" id="KN832879">
    <property type="protein sequence ID" value="KIM99204.1"/>
    <property type="molecule type" value="Genomic_DNA"/>
</dbReference>
<dbReference type="CDD" id="cd05227">
    <property type="entry name" value="AR_SDR_e"/>
    <property type="match status" value="1"/>
</dbReference>
<organism evidence="4 5">
    <name type="scientific">Oidiodendron maius (strain Zn)</name>
    <dbReference type="NCBI Taxonomy" id="913774"/>
    <lineage>
        <taxon>Eukaryota</taxon>
        <taxon>Fungi</taxon>
        <taxon>Dikarya</taxon>
        <taxon>Ascomycota</taxon>
        <taxon>Pezizomycotina</taxon>
        <taxon>Leotiomycetes</taxon>
        <taxon>Leotiomycetes incertae sedis</taxon>
        <taxon>Myxotrichaceae</taxon>
        <taxon>Oidiodendron</taxon>
    </lineage>
</organism>
<accession>A0A0C3H7H9</accession>
<evidence type="ECO:0000259" key="3">
    <source>
        <dbReference type="Pfam" id="PF01370"/>
    </source>
</evidence>
<dbReference type="FunCoup" id="A0A0C3H7H9">
    <property type="interactions" value="290"/>
</dbReference>
<dbReference type="FunFam" id="3.40.50.720:FF:000191">
    <property type="entry name" value="Methylglyoxal reductase (NADPH-dependent)"/>
    <property type="match status" value="1"/>
</dbReference>
<dbReference type="InParanoid" id="A0A0C3H7H9"/>
<evidence type="ECO:0000313" key="5">
    <source>
        <dbReference type="Proteomes" id="UP000054321"/>
    </source>
</evidence>
<gene>
    <name evidence="4" type="ORF">OIDMADRAFT_43198</name>
</gene>
<dbReference type="OrthoDB" id="2735536at2759"/>
<dbReference type="InterPro" id="IPR036291">
    <property type="entry name" value="NAD(P)-bd_dom_sf"/>
</dbReference>
<dbReference type="InterPro" id="IPR001509">
    <property type="entry name" value="Epimerase_deHydtase"/>
</dbReference>
<evidence type="ECO:0000256" key="2">
    <source>
        <dbReference type="ARBA" id="ARBA00023445"/>
    </source>
</evidence>